<accession>A0A7X0MEL8</accession>
<evidence type="ECO:0000313" key="2">
    <source>
        <dbReference type="Proteomes" id="UP000565576"/>
    </source>
</evidence>
<dbReference type="Proteomes" id="UP000565576">
    <property type="component" value="Unassembled WGS sequence"/>
</dbReference>
<sequence length="213" mass="23308">MLSIFLRSEVKRDLVKSIQPHVLSGSYSQMIAWSARSATIRTVGKGGVSVELKELHGDLSECADEASTRNRLAVHLAQEVREAGATVQLDGRVERNELKMIAMKAMAHPHAWPGISARAKCVAPQLVVGRTAEFASLKSCPSRSSSVSQEMRKGSRQENVRVLDDEDKLCAFRWHVAPIQSRRNILAKSTAGKLTWDCRASAKSALESLDVSG</sequence>
<proteinExistence type="predicted"/>
<evidence type="ECO:0000313" key="1">
    <source>
        <dbReference type="EMBL" id="MBB6487824.1"/>
    </source>
</evidence>
<dbReference type="EMBL" id="JACHBG010000016">
    <property type="protein sequence ID" value="MBB6487824.1"/>
    <property type="molecule type" value="Genomic_DNA"/>
</dbReference>
<dbReference type="AlphaFoldDB" id="A0A7X0MEL8"/>
<comment type="caution">
    <text evidence="1">The sequence shown here is derived from an EMBL/GenBank/DDBJ whole genome shotgun (WGS) entry which is preliminary data.</text>
</comment>
<reference evidence="1 2" key="1">
    <citation type="submission" date="2020-08" db="EMBL/GenBank/DDBJ databases">
        <title>Genomic Encyclopedia of Type Strains, Phase IV (KMG-V): Genome sequencing to study the core and pangenomes of soil and plant-associated prokaryotes.</title>
        <authorList>
            <person name="Whitman W."/>
        </authorList>
    </citation>
    <scope>NUCLEOTIDE SEQUENCE [LARGE SCALE GENOMIC DNA]</scope>
    <source>
        <strain evidence="1 2">SEMIA 4060</strain>
    </source>
</reference>
<gene>
    <name evidence="1" type="ORF">GGD46_005134</name>
</gene>
<organism evidence="1 2">
    <name type="scientific">Rhizobium lusitanum</name>
    <dbReference type="NCBI Taxonomy" id="293958"/>
    <lineage>
        <taxon>Bacteria</taxon>
        <taxon>Pseudomonadati</taxon>
        <taxon>Pseudomonadota</taxon>
        <taxon>Alphaproteobacteria</taxon>
        <taxon>Hyphomicrobiales</taxon>
        <taxon>Rhizobiaceae</taxon>
        <taxon>Rhizobium/Agrobacterium group</taxon>
        <taxon>Rhizobium</taxon>
    </lineage>
</organism>
<name>A0A7X0MEL8_9HYPH</name>
<protein>
    <submittedName>
        <fullName evidence="1">Uncharacterized protein</fullName>
    </submittedName>
</protein>